<dbReference type="Proteomes" id="UP001337580">
    <property type="component" value="Chromosome"/>
</dbReference>
<dbReference type="KEGG" id="ips:CfP315_0744"/>
<name>A0AA48HYN2_9FIRM</name>
<evidence type="ECO:0000313" key="1">
    <source>
        <dbReference type="EMBL" id="BED92151.1"/>
    </source>
</evidence>
<dbReference type="EMBL" id="AP027924">
    <property type="protein sequence ID" value="BED92151.1"/>
    <property type="molecule type" value="Genomic_DNA"/>
</dbReference>
<organism evidence="1">
    <name type="scientific">Candidatus Improbicoccus pseudotrichonymphae</name>
    <dbReference type="NCBI Taxonomy" id="3033792"/>
    <lineage>
        <taxon>Bacteria</taxon>
        <taxon>Bacillati</taxon>
        <taxon>Bacillota</taxon>
        <taxon>Clostridia</taxon>
        <taxon>Candidatus Improbicoccus</taxon>
    </lineage>
</organism>
<accession>A0AA48HYN2</accession>
<dbReference type="NCBIfam" id="NF045650">
    <property type="entry name" value="CD1247_Nterm"/>
    <property type="match status" value="1"/>
</dbReference>
<dbReference type="AlphaFoldDB" id="A0AA48HYN2"/>
<reference evidence="1" key="1">
    <citation type="journal article" date="2023" name="ISME J.">
        <title>Emergence of putative energy parasites within Clostridia revealed by genome analysis of a novel endosymbiotic clade.</title>
        <authorList>
            <person name="Takahashi K."/>
            <person name="Kuwahara H."/>
            <person name="Horikawa Y."/>
            <person name="Izawa K."/>
            <person name="Kato D."/>
            <person name="Inagaki T."/>
            <person name="Yuki M."/>
            <person name="Ohkuma M."/>
            <person name="Hongoh Y."/>
        </authorList>
    </citation>
    <scope>NUCLEOTIDE SEQUENCE</scope>
    <source>
        <strain evidence="1">CfP3-15</strain>
    </source>
</reference>
<sequence length="129" mass="14658">MNLEEKAAYVKGLVDGLELEPDKKETKVINAMSSFIECCTEYVLGLRENLEESRNRICDLEKVIEMLDESFREDPEGGDCCCSDNCCKDNKCHYCEDDIHDLKEHEHGCEDEIAHPNCDDGSIYINDGS</sequence>
<gene>
    <name evidence="1" type="ORF">CfP315_0744</name>
</gene>
<proteinExistence type="predicted"/>
<dbReference type="InterPro" id="IPR054688">
    <property type="entry name" value="CD1247_N"/>
</dbReference>
<protein>
    <submittedName>
        <fullName evidence="1">Uncharacterized protein</fullName>
    </submittedName>
</protein>